<comment type="pathway">
    <text evidence="1">Cofactor biosynthesis; riboflavin biosynthesis.</text>
</comment>
<dbReference type="RefSeq" id="XP_002287169.1">
    <property type="nucleotide sequence ID" value="XM_002287133.1"/>
</dbReference>
<keyword evidence="6" id="KW-1185">Reference proteome</keyword>
<name>B8BTJ7_THAPS</name>
<dbReference type="SUPFAM" id="SSF53597">
    <property type="entry name" value="Dihydrofolate reductase-like"/>
    <property type="match status" value="1"/>
</dbReference>
<dbReference type="PANTHER" id="PTHR38011:SF7">
    <property type="entry name" value="2,5-DIAMINO-6-RIBOSYLAMINO-4(3H)-PYRIMIDINONE 5'-PHOSPHATE REDUCTASE"/>
    <property type="match status" value="1"/>
</dbReference>
<dbReference type="EMBL" id="CM000639">
    <property type="protein sequence ID" value="EED94612.1"/>
    <property type="molecule type" value="Genomic_DNA"/>
</dbReference>
<dbReference type="KEGG" id="tps:THAPSDRAFT_21141"/>
<dbReference type="OMA" id="DIVEYWS"/>
<dbReference type="InParanoid" id="B8BTJ7"/>
<dbReference type="InterPro" id="IPR050765">
    <property type="entry name" value="Riboflavin_Biosynth_HTPR"/>
</dbReference>
<dbReference type="PaxDb" id="35128-Thaps21141"/>
<dbReference type="InterPro" id="IPR024072">
    <property type="entry name" value="DHFR-like_dom_sf"/>
</dbReference>
<evidence type="ECO:0000313" key="5">
    <source>
        <dbReference type="EMBL" id="EED94612.1"/>
    </source>
</evidence>
<proteinExistence type="predicted"/>
<dbReference type="AlphaFoldDB" id="B8BTJ7"/>
<evidence type="ECO:0000256" key="3">
    <source>
        <dbReference type="ARBA" id="ARBA00023002"/>
    </source>
</evidence>
<dbReference type="PANTHER" id="PTHR38011">
    <property type="entry name" value="DIHYDROFOLATE REDUCTASE FAMILY PROTEIN (AFU_ORTHOLOGUE AFUA_8G06820)"/>
    <property type="match status" value="1"/>
</dbReference>
<dbReference type="GeneID" id="7448629"/>
<dbReference type="Proteomes" id="UP000001449">
    <property type="component" value="Chromosome 2"/>
</dbReference>
<dbReference type="HOGENOM" id="CLU_772736_0_0_1"/>
<keyword evidence="2" id="KW-0521">NADP</keyword>
<evidence type="ECO:0000256" key="1">
    <source>
        <dbReference type="ARBA" id="ARBA00005104"/>
    </source>
</evidence>
<keyword evidence="3" id="KW-0560">Oxidoreductase</keyword>
<reference evidence="5 6" key="1">
    <citation type="journal article" date="2004" name="Science">
        <title>The genome of the diatom Thalassiosira pseudonana: ecology, evolution, and metabolism.</title>
        <authorList>
            <person name="Armbrust E.V."/>
            <person name="Berges J.A."/>
            <person name="Bowler C."/>
            <person name="Green B.R."/>
            <person name="Martinez D."/>
            <person name="Putnam N.H."/>
            <person name="Zhou S."/>
            <person name="Allen A.E."/>
            <person name="Apt K.E."/>
            <person name="Bechner M."/>
            <person name="Brzezinski M.A."/>
            <person name="Chaal B.K."/>
            <person name="Chiovitti A."/>
            <person name="Davis A.K."/>
            <person name="Demarest M.S."/>
            <person name="Detter J.C."/>
            <person name="Glavina T."/>
            <person name="Goodstein D."/>
            <person name="Hadi M.Z."/>
            <person name="Hellsten U."/>
            <person name="Hildebrand M."/>
            <person name="Jenkins B.D."/>
            <person name="Jurka J."/>
            <person name="Kapitonov V.V."/>
            <person name="Kroger N."/>
            <person name="Lau W.W."/>
            <person name="Lane T.W."/>
            <person name="Larimer F.W."/>
            <person name="Lippmeier J.C."/>
            <person name="Lucas S."/>
            <person name="Medina M."/>
            <person name="Montsant A."/>
            <person name="Obornik M."/>
            <person name="Parker M.S."/>
            <person name="Palenik B."/>
            <person name="Pazour G.J."/>
            <person name="Richardson P.M."/>
            <person name="Rynearson T.A."/>
            <person name="Saito M.A."/>
            <person name="Schwartz D.C."/>
            <person name="Thamatrakoln K."/>
            <person name="Valentin K."/>
            <person name="Vardi A."/>
            <person name="Wilkerson F.P."/>
            <person name="Rokhsar D.S."/>
        </authorList>
    </citation>
    <scope>NUCLEOTIDE SEQUENCE [LARGE SCALE GENOMIC DNA]</scope>
    <source>
        <strain evidence="5 6">CCMP1335</strain>
    </source>
</reference>
<organism evidence="5 6">
    <name type="scientific">Thalassiosira pseudonana</name>
    <name type="common">Marine diatom</name>
    <name type="synonym">Cyclotella nana</name>
    <dbReference type="NCBI Taxonomy" id="35128"/>
    <lineage>
        <taxon>Eukaryota</taxon>
        <taxon>Sar</taxon>
        <taxon>Stramenopiles</taxon>
        <taxon>Ochrophyta</taxon>
        <taxon>Bacillariophyta</taxon>
        <taxon>Coscinodiscophyceae</taxon>
        <taxon>Thalassiosirophycidae</taxon>
        <taxon>Thalassiosirales</taxon>
        <taxon>Thalassiosiraceae</taxon>
        <taxon>Thalassiosira</taxon>
    </lineage>
</organism>
<evidence type="ECO:0000256" key="2">
    <source>
        <dbReference type="ARBA" id="ARBA00022857"/>
    </source>
</evidence>
<protein>
    <recommendedName>
        <fullName evidence="4">Bacterial bifunctional deaminase-reductase C-terminal domain-containing protein</fullName>
    </recommendedName>
</protein>
<evidence type="ECO:0000313" key="6">
    <source>
        <dbReference type="Proteomes" id="UP000001449"/>
    </source>
</evidence>
<dbReference type="Gene3D" id="3.40.430.10">
    <property type="entry name" value="Dihydrofolate Reductase, subunit A"/>
    <property type="match status" value="1"/>
</dbReference>
<dbReference type="GO" id="GO:0009231">
    <property type="term" value="P:riboflavin biosynthetic process"/>
    <property type="evidence" value="ECO:0007669"/>
    <property type="project" value="InterPro"/>
</dbReference>
<dbReference type="GO" id="GO:0008703">
    <property type="term" value="F:5-amino-6-(5-phosphoribosylamino)uracil reductase activity"/>
    <property type="evidence" value="ECO:0007669"/>
    <property type="project" value="InterPro"/>
</dbReference>
<evidence type="ECO:0000259" key="4">
    <source>
        <dbReference type="Pfam" id="PF01872"/>
    </source>
</evidence>
<gene>
    <name evidence="5" type="ORF">THAPSDRAFT_21141</name>
</gene>
<dbReference type="eggNOG" id="ENOG502S6R1">
    <property type="taxonomic scope" value="Eukaryota"/>
</dbReference>
<dbReference type="InterPro" id="IPR002734">
    <property type="entry name" value="RibDG_C"/>
</dbReference>
<feature type="domain" description="Bacterial bifunctional deaminase-reductase C-terminal" evidence="4">
    <location>
        <begin position="135"/>
        <end position="339"/>
    </location>
</feature>
<accession>B8BTJ7</accession>
<dbReference type="Pfam" id="PF01872">
    <property type="entry name" value="RibD_C"/>
    <property type="match status" value="1"/>
</dbReference>
<sequence>MTPDGGGAPHTVFRRELSPNPNDELSFMQIHVFAFAISLWYFYRDVEVEAFATKKRHQQVRQKRHVTVLSDGSPSVQGSGSRDKSVYHERRRALLALFATEDGDVSSFPNTNTSRIKEVTGVTLKMAFDSSPVWGVADLSETKSERFTSPESLDMVHRLRRESSAVLVGRGTVEYDNCSLTVRRVELGEGEEQPVRVVLDPSLSLLGRNYTIFSDGYPTVVYHLQSGREEEISREERDFVTFVEMPNQISMSTDNDKEQFTLSPQGIIDDLAKRGLNHIMVEGGAATARAFLNERAVDRAILVRASVEFQEPKPAQIDEDTLKAAELQMIGTTNMGSDIVEYWSRNELPWPDSTLPMWP</sequence>
<reference evidence="5 6" key="2">
    <citation type="journal article" date="2008" name="Nature">
        <title>The Phaeodactylum genome reveals the evolutionary history of diatom genomes.</title>
        <authorList>
            <person name="Bowler C."/>
            <person name="Allen A.E."/>
            <person name="Badger J.H."/>
            <person name="Grimwood J."/>
            <person name="Jabbari K."/>
            <person name="Kuo A."/>
            <person name="Maheswari U."/>
            <person name="Martens C."/>
            <person name="Maumus F."/>
            <person name="Otillar R.P."/>
            <person name="Rayko E."/>
            <person name="Salamov A."/>
            <person name="Vandepoele K."/>
            <person name="Beszteri B."/>
            <person name="Gruber A."/>
            <person name="Heijde M."/>
            <person name="Katinka M."/>
            <person name="Mock T."/>
            <person name="Valentin K."/>
            <person name="Verret F."/>
            <person name="Berges J.A."/>
            <person name="Brownlee C."/>
            <person name="Cadoret J.P."/>
            <person name="Chiovitti A."/>
            <person name="Choi C.J."/>
            <person name="Coesel S."/>
            <person name="De Martino A."/>
            <person name="Detter J.C."/>
            <person name="Durkin C."/>
            <person name="Falciatore A."/>
            <person name="Fournet J."/>
            <person name="Haruta M."/>
            <person name="Huysman M.J."/>
            <person name="Jenkins B.D."/>
            <person name="Jiroutova K."/>
            <person name="Jorgensen R.E."/>
            <person name="Joubert Y."/>
            <person name="Kaplan A."/>
            <person name="Kroger N."/>
            <person name="Kroth P.G."/>
            <person name="La Roche J."/>
            <person name="Lindquist E."/>
            <person name="Lommer M."/>
            <person name="Martin-Jezequel V."/>
            <person name="Lopez P.J."/>
            <person name="Lucas S."/>
            <person name="Mangogna M."/>
            <person name="McGinnis K."/>
            <person name="Medlin L.K."/>
            <person name="Montsant A."/>
            <person name="Oudot-Le Secq M.P."/>
            <person name="Napoli C."/>
            <person name="Obornik M."/>
            <person name="Parker M.S."/>
            <person name="Petit J.L."/>
            <person name="Porcel B.M."/>
            <person name="Poulsen N."/>
            <person name="Robison M."/>
            <person name="Rychlewski L."/>
            <person name="Rynearson T.A."/>
            <person name="Schmutz J."/>
            <person name="Shapiro H."/>
            <person name="Siaut M."/>
            <person name="Stanley M."/>
            <person name="Sussman M.R."/>
            <person name="Taylor A.R."/>
            <person name="Vardi A."/>
            <person name="von Dassow P."/>
            <person name="Vyverman W."/>
            <person name="Willis A."/>
            <person name="Wyrwicz L.S."/>
            <person name="Rokhsar D.S."/>
            <person name="Weissenbach J."/>
            <person name="Armbrust E.V."/>
            <person name="Green B.R."/>
            <person name="Van de Peer Y."/>
            <person name="Grigoriev I.V."/>
        </authorList>
    </citation>
    <scope>NUCLEOTIDE SEQUENCE [LARGE SCALE GENOMIC DNA]</scope>
    <source>
        <strain evidence="5 6">CCMP1335</strain>
    </source>
</reference>